<evidence type="ECO:0000256" key="2">
    <source>
        <dbReference type="ARBA" id="ARBA00022857"/>
    </source>
</evidence>
<accession>A0AAD4FDM0</accession>
<protein>
    <recommendedName>
        <fullName evidence="3">NmrA-like domain-containing protein</fullName>
    </recommendedName>
</protein>
<dbReference type="InterPro" id="IPR036291">
    <property type="entry name" value="NAD(P)-bd_dom_sf"/>
</dbReference>
<dbReference type="InterPro" id="IPR051164">
    <property type="entry name" value="NmrA-like_oxidored"/>
</dbReference>
<evidence type="ECO:0000313" key="4">
    <source>
        <dbReference type="EMBL" id="KAG9187907.1"/>
    </source>
</evidence>
<dbReference type="InterPro" id="IPR008030">
    <property type="entry name" value="NmrA-like"/>
</dbReference>
<dbReference type="Gene3D" id="3.40.50.720">
    <property type="entry name" value="NAD(P)-binding Rossmann-like Domain"/>
    <property type="match status" value="1"/>
</dbReference>
<dbReference type="EMBL" id="JAANER010000007">
    <property type="protein sequence ID" value="KAG9187907.1"/>
    <property type="molecule type" value="Genomic_DNA"/>
</dbReference>
<evidence type="ECO:0000259" key="3">
    <source>
        <dbReference type="Pfam" id="PF05368"/>
    </source>
</evidence>
<evidence type="ECO:0000256" key="1">
    <source>
        <dbReference type="ARBA" id="ARBA00006328"/>
    </source>
</evidence>
<dbReference type="Pfam" id="PF05368">
    <property type="entry name" value="NmrA"/>
    <property type="match status" value="1"/>
</dbReference>
<evidence type="ECO:0000313" key="5">
    <source>
        <dbReference type="Proteomes" id="UP001199106"/>
    </source>
</evidence>
<dbReference type="AlphaFoldDB" id="A0AAD4FDM0"/>
<reference evidence="4" key="1">
    <citation type="submission" date="2021-07" db="EMBL/GenBank/DDBJ databases">
        <title>Genome Resource of American Ginseng Black Spot Pathogen Alternaria panax.</title>
        <authorList>
            <person name="Qiu C."/>
            <person name="Wang W."/>
            <person name="Liu Z."/>
        </authorList>
    </citation>
    <scope>NUCLEOTIDE SEQUENCE</scope>
    <source>
        <strain evidence="4">BNCC115425</strain>
    </source>
</reference>
<comment type="caution">
    <text evidence="4">The sequence shown here is derived from an EMBL/GenBank/DDBJ whole genome shotgun (WGS) entry which is preliminary data.</text>
</comment>
<dbReference type="PANTHER" id="PTHR42748">
    <property type="entry name" value="NITROGEN METABOLITE REPRESSION PROTEIN NMRA FAMILY MEMBER"/>
    <property type="match status" value="1"/>
</dbReference>
<keyword evidence="5" id="KW-1185">Reference proteome</keyword>
<dbReference type="Proteomes" id="UP001199106">
    <property type="component" value="Unassembled WGS sequence"/>
</dbReference>
<organism evidence="4 5">
    <name type="scientific">Alternaria panax</name>
    <dbReference type="NCBI Taxonomy" id="48097"/>
    <lineage>
        <taxon>Eukaryota</taxon>
        <taxon>Fungi</taxon>
        <taxon>Dikarya</taxon>
        <taxon>Ascomycota</taxon>
        <taxon>Pezizomycotina</taxon>
        <taxon>Dothideomycetes</taxon>
        <taxon>Pleosporomycetidae</taxon>
        <taxon>Pleosporales</taxon>
        <taxon>Pleosporineae</taxon>
        <taxon>Pleosporaceae</taxon>
        <taxon>Alternaria</taxon>
        <taxon>Alternaria sect. Panax</taxon>
    </lineage>
</organism>
<dbReference type="SUPFAM" id="SSF51735">
    <property type="entry name" value="NAD(P)-binding Rossmann-fold domains"/>
    <property type="match status" value="1"/>
</dbReference>
<name>A0AAD4FDM0_9PLEO</name>
<feature type="domain" description="NmrA-like" evidence="3">
    <location>
        <begin position="2"/>
        <end position="86"/>
    </location>
</feature>
<comment type="similarity">
    <text evidence="1">Belongs to the NmrA-type oxidoreductase family.</text>
</comment>
<gene>
    <name evidence="4" type="ORF">G6011_05778</name>
</gene>
<keyword evidence="2" id="KW-0521">NADP</keyword>
<dbReference type="PANTHER" id="PTHR42748:SF7">
    <property type="entry name" value="NMRA LIKE REDOX SENSOR 1-RELATED"/>
    <property type="match status" value="1"/>
</dbReference>
<sequence length="224" mass="24236">MSKIVTVIGATGIQGDSVIRALLTDSNYTIRALARNVVSIGAIALKGLGVEVITGDINDIDSLRVAFQGSYPWFKPKEVHTADGSKLFMQMVSVLQPTTLLLLGCEKVNMGRFANTILHHLEKTLPANVVAGFAEEMSWEQMVQCRLEARGIKVKCVGIDKEDYRSLWAVWSKLLNVANGHYEFVGPRGVVSGGEDEDVLDSEELGVQGLVGIAEAFAGMKGLD</sequence>
<proteinExistence type="inferred from homology"/>